<evidence type="ECO:0000256" key="2">
    <source>
        <dbReference type="ARBA" id="ARBA00022692"/>
    </source>
</evidence>
<keyword evidence="4 7" id="KW-1133">Transmembrane helix</keyword>
<dbReference type="PANTHER" id="PTHR14568">
    <property type="entry name" value="TRANSMEMBRANE SUPERFAMILY 6 MEMBER 1/2"/>
    <property type="match status" value="1"/>
</dbReference>
<dbReference type="GO" id="GO:0033116">
    <property type="term" value="C:endoplasmic reticulum-Golgi intermediate compartment membrane"/>
    <property type="evidence" value="ECO:0007669"/>
    <property type="project" value="TreeGrafter"/>
</dbReference>
<dbReference type="Proteomes" id="UP000770717">
    <property type="component" value="Unassembled WGS sequence"/>
</dbReference>
<feature type="domain" description="EXPERA" evidence="9">
    <location>
        <begin position="60"/>
        <end position="185"/>
    </location>
</feature>
<feature type="transmembrane region" description="Helical" evidence="8">
    <location>
        <begin position="63"/>
        <end position="82"/>
    </location>
</feature>
<dbReference type="GO" id="GO:0055088">
    <property type="term" value="P:lipid homeostasis"/>
    <property type="evidence" value="ECO:0007669"/>
    <property type="project" value="TreeGrafter"/>
</dbReference>
<accession>A0A8J6KBT1</accession>
<feature type="domain" description="EXPERA" evidence="9">
    <location>
        <begin position="216"/>
        <end position="350"/>
    </location>
</feature>
<dbReference type="OrthoDB" id="8181520at2759"/>
<dbReference type="PANTHER" id="PTHR14568:SF9">
    <property type="entry name" value="TRANSMEMBRANE 6 SUPERFAMILY MEMBER 2"/>
    <property type="match status" value="1"/>
</dbReference>
<evidence type="ECO:0000259" key="9">
    <source>
        <dbReference type="PROSITE" id="PS51751"/>
    </source>
</evidence>
<evidence type="ECO:0000256" key="8">
    <source>
        <dbReference type="SAM" id="Phobius"/>
    </source>
</evidence>
<keyword evidence="5 7" id="KW-0472">Membrane</keyword>
<dbReference type="EMBL" id="WNTK01000003">
    <property type="protein sequence ID" value="KAG9486486.1"/>
    <property type="molecule type" value="Genomic_DNA"/>
</dbReference>
<organism evidence="10 11">
    <name type="scientific">Eleutherodactylus coqui</name>
    <name type="common">Puerto Rican coqui</name>
    <dbReference type="NCBI Taxonomy" id="57060"/>
    <lineage>
        <taxon>Eukaryota</taxon>
        <taxon>Metazoa</taxon>
        <taxon>Chordata</taxon>
        <taxon>Craniata</taxon>
        <taxon>Vertebrata</taxon>
        <taxon>Euteleostomi</taxon>
        <taxon>Amphibia</taxon>
        <taxon>Batrachia</taxon>
        <taxon>Anura</taxon>
        <taxon>Neobatrachia</taxon>
        <taxon>Hyloidea</taxon>
        <taxon>Eleutherodactylidae</taxon>
        <taxon>Eleutherodactylinae</taxon>
        <taxon>Eleutherodactylus</taxon>
        <taxon>Eleutherodactylus</taxon>
    </lineage>
</organism>
<dbReference type="GO" id="GO:0005789">
    <property type="term" value="C:endoplasmic reticulum membrane"/>
    <property type="evidence" value="ECO:0007669"/>
    <property type="project" value="TreeGrafter"/>
</dbReference>
<feature type="transmembrane region" description="Helical" evidence="8">
    <location>
        <begin position="218"/>
        <end position="239"/>
    </location>
</feature>
<reference evidence="10" key="1">
    <citation type="thesis" date="2020" institute="ProQuest LLC" country="789 East Eisenhower Parkway, Ann Arbor, MI, USA">
        <title>Comparative Genomics and Chromosome Evolution.</title>
        <authorList>
            <person name="Mudd A.B."/>
        </authorList>
    </citation>
    <scope>NUCLEOTIDE SEQUENCE</scope>
    <source>
        <strain evidence="10">HN-11 Male</strain>
        <tissue evidence="10">Kidney and liver</tissue>
    </source>
</reference>
<dbReference type="InterPro" id="IPR059044">
    <property type="entry name" value="TM_Tm6sf1/2"/>
</dbReference>
<feature type="transmembrane region" description="Helical" evidence="8">
    <location>
        <begin position="171"/>
        <end position="189"/>
    </location>
</feature>
<proteinExistence type="inferred from homology"/>
<evidence type="ECO:0000256" key="7">
    <source>
        <dbReference type="PROSITE-ProRule" id="PRU01087"/>
    </source>
</evidence>
<feature type="transmembrane region" description="Helical" evidence="8">
    <location>
        <begin position="102"/>
        <end position="127"/>
    </location>
</feature>
<dbReference type="PROSITE" id="PS51751">
    <property type="entry name" value="EXPERA"/>
    <property type="match status" value="2"/>
</dbReference>
<dbReference type="AlphaFoldDB" id="A0A8J6KBT1"/>
<dbReference type="InterPro" id="IPR047195">
    <property type="entry name" value="TM6SF1-like"/>
</dbReference>
<comment type="caution">
    <text evidence="10">The sequence shown here is derived from an EMBL/GenBank/DDBJ whole genome shotgun (WGS) entry which is preliminary data.</text>
</comment>
<dbReference type="CDD" id="cd21106">
    <property type="entry name" value="TM6SF1-like"/>
    <property type="match status" value="1"/>
</dbReference>
<sequence>MGLPEPSGPFFLSLTAVPISYMVNAMSAVSDPVVVAGIGVLVLLSLFVILFFFAQGNPPKDPLFYVFAIFSFTSVIDLIIWMEEDGYISGFMEFYMQEGEPYLRTAHGILICLWDGTVHYLLYLIMLGAIARGENYKTVGLFWLGSLLMSMLVFLPGNVVGKYGTEVRPAFILNVPYLLLPVWAGMRIFREKHAFTKIAAEKVTMAHSEGIFQRPLDIALILYLLGAITFTLFRGMLALDCPSDTCFTYIYQYEPYIRDPVAYPKVQMLVNLFYVLPFLCMSIYALLVPGCTWMLDWTVVFAGGMAQGQFAHIGSSVYHRTPYTYRVPQEAWWEFMILNVSYTLGMQLLAYRCVKNRAYFLKDTTQTVEEGKKQN</sequence>
<keyword evidence="11" id="KW-1185">Reference proteome</keyword>
<dbReference type="GO" id="GO:0019216">
    <property type="term" value="P:regulation of lipid metabolic process"/>
    <property type="evidence" value="ECO:0007669"/>
    <property type="project" value="TreeGrafter"/>
</dbReference>
<keyword evidence="3" id="KW-0677">Repeat</keyword>
<feature type="transmembrane region" description="Helical" evidence="8">
    <location>
        <begin position="294"/>
        <end position="311"/>
    </location>
</feature>
<evidence type="ECO:0000313" key="11">
    <source>
        <dbReference type="Proteomes" id="UP000770717"/>
    </source>
</evidence>
<evidence type="ECO:0000256" key="5">
    <source>
        <dbReference type="ARBA" id="ARBA00023136"/>
    </source>
</evidence>
<feature type="transmembrane region" description="Helical" evidence="8">
    <location>
        <begin position="139"/>
        <end position="159"/>
    </location>
</feature>
<feature type="transmembrane region" description="Helical" evidence="8">
    <location>
        <begin position="33"/>
        <end position="54"/>
    </location>
</feature>
<evidence type="ECO:0000256" key="1">
    <source>
        <dbReference type="ARBA" id="ARBA00004127"/>
    </source>
</evidence>
<dbReference type="InterPro" id="IPR033118">
    <property type="entry name" value="EXPERA"/>
</dbReference>
<evidence type="ECO:0000256" key="3">
    <source>
        <dbReference type="ARBA" id="ARBA00022737"/>
    </source>
</evidence>
<comment type="subcellular location">
    <subcellularLocation>
        <location evidence="1">Endomembrane system</location>
        <topology evidence="1">Multi-pass membrane protein</topology>
    </subcellularLocation>
</comment>
<gene>
    <name evidence="10" type="ORF">GDO78_006715</name>
</gene>
<protein>
    <recommendedName>
        <fullName evidence="9">EXPERA domain-containing protein</fullName>
    </recommendedName>
</protein>
<evidence type="ECO:0000256" key="6">
    <source>
        <dbReference type="ARBA" id="ARBA00034760"/>
    </source>
</evidence>
<comment type="similarity">
    <text evidence="6">Belongs to the TM6SF family.</text>
</comment>
<evidence type="ECO:0000256" key="4">
    <source>
        <dbReference type="ARBA" id="ARBA00022989"/>
    </source>
</evidence>
<feature type="transmembrane region" description="Helical" evidence="8">
    <location>
        <begin position="268"/>
        <end position="287"/>
    </location>
</feature>
<name>A0A8J6KBT1_ELECQ</name>
<evidence type="ECO:0000313" key="10">
    <source>
        <dbReference type="EMBL" id="KAG9486486.1"/>
    </source>
</evidence>
<keyword evidence="2 7" id="KW-0812">Transmembrane</keyword>
<dbReference type="Pfam" id="PF26083">
    <property type="entry name" value="TM_Tm6sf2"/>
    <property type="match status" value="1"/>
</dbReference>
<feature type="transmembrane region" description="Helical" evidence="8">
    <location>
        <begin position="331"/>
        <end position="351"/>
    </location>
</feature>